<dbReference type="PANTHER" id="PTHR23416:SF23">
    <property type="entry name" value="ACETYLTRANSFERASE C18B11.09C-RELATED"/>
    <property type="match status" value="1"/>
</dbReference>
<protein>
    <recommendedName>
        <fullName evidence="7">Acetyltransferase</fullName>
    </recommendedName>
</protein>
<sequence>MKVVIEDDVFIGMHSLILKGAFIGKGSVIGAGSIVTGYIPPNVIAVGQPAKVVKNI</sequence>
<dbReference type="GO" id="GO:0008374">
    <property type="term" value="F:O-acyltransferase activity"/>
    <property type="evidence" value="ECO:0007669"/>
    <property type="project" value="TreeGrafter"/>
</dbReference>
<evidence type="ECO:0008006" key="7">
    <source>
        <dbReference type="Google" id="ProtNLM"/>
    </source>
</evidence>
<evidence type="ECO:0000256" key="3">
    <source>
        <dbReference type="ARBA" id="ARBA00022737"/>
    </source>
</evidence>
<dbReference type="Proteomes" id="UP000236592">
    <property type="component" value="Chromosome"/>
</dbReference>
<organism evidence="5 6">
    <name type="scientific">Pseudotamlana carrageenivorans</name>
    <dbReference type="NCBI Taxonomy" id="2069432"/>
    <lineage>
        <taxon>Bacteria</taxon>
        <taxon>Pseudomonadati</taxon>
        <taxon>Bacteroidota</taxon>
        <taxon>Flavobacteriia</taxon>
        <taxon>Flavobacteriales</taxon>
        <taxon>Flavobacteriaceae</taxon>
        <taxon>Pseudotamlana</taxon>
    </lineage>
</organism>
<dbReference type="AlphaFoldDB" id="A0A2I7SIU8"/>
<dbReference type="GO" id="GO:0005829">
    <property type="term" value="C:cytosol"/>
    <property type="evidence" value="ECO:0007669"/>
    <property type="project" value="TreeGrafter"/>
</dbReference>
<evidence type="ECO:0000313" key="6">
    <source>
        <dbReference type="Proteomes" id="UP000236592"/>
    </source>
</evidence>
<dbReference type="Pfam" id="PF00132">
    <property type="entry name" value="Hexapep"/>
    <property type="match status" value="1"/>
</dbReference>
<dbReference type="Gene3D" id="2.160.10.10">
    <property type="entry name" value="Hexapeptide repeat proteins"/>
    <property type="match status" value="1"/>
</dbReference>
<keyword evidence="6" id="KW-1185">Reference proteome</keyword>
<evidence type="ECO:0000256" key="1">
    <source>
        <dbReference type="ARBA" id="ARBA00007274"/>
    </source>
</evidence>
<dbReference type="InterPro" id="IPR051159">
    <property type="entry name" value="Hexapeptide_acetyltransf"/>
</dbReference>
<dbReference type="SUPFAM" id="SSF51161">
    <property type="entry name" value="Trimeric LpxA-like enzymes"/>
    <property type="match status" value="1"/>
</dbReference>
<dbReference type="InterPro" id="IPR018357">
    <property type="entry name" value="Hexapep_transf_CS"/>
</dbReference>
<dbReference type="EMBL" id="CP025938">
    <property type="protein sequence ID" value="AUS05835.1"/>
    <property type="molecule type" value="Genomic_DNA"/>
</dbReference>
<reference evidence="6" key="1">
    <citation type="submission" date="2018-01" db="EMBL/GenBank/DDBJ databases">
        <title>Complete genome of Tamlana sp. UJ94.</title>
        <authorList>
            <person name="Jung J."/>
            <person name="Chung D."/>
            <person name="Bae S.S."/>
            <person name="Baek K."/>
        </authorList>
    </citation>
    <scope>NUCLEOTIDE SEQUENCE [LARGE SCALE GENOMIC DNA]</scope>
    <source>
        <strain evidence="6">UJ94</strain>
    </source>
</reference>
<evidence type="ECO:0000256" key="2">
    <source>
        <dbReference type="ARBA" id="ARBA00022679"/>
    </source>
</evidence>
<evidence type="ECO:0000313" key="5">
    <source>
        <dbReference type="EMBL" id="AUS05835.1"/>
    </source>
</evidence>
<evidence type="ECO:0000256" key="4">
    <source>
        <dbReference type="ARBA" id="ARBA00023315"/>
    </source>
</evidence>
<keyword evidence="3" id="KW-0677">Repeat</keyword>
<dbReference type="InterPro" id="IPR001451">
    <property type="entry name" value="Hexapep"/>
</dbReference>
<gene>
    <name evidence="5" type="ORF">C1A40_10345</name>
</gene>
<accession>A0A2I7SIU8</accession>
<proteinExistence type="inferred from homology"/>
<keyword evidence="2" id="KW-0808">Transferase</keyword>
<dbReference type="KEGG" id="taj:C1A40_10345"/>
<dbReference type="RefSeq" id="WP_102995835.1">
    <property type="nucleotide sequence ID" value="NZ_CP025938.1"/>
</dbReference>
<keyword evidence="4" id="KW-0012">Acyltransferase</keyword>
<dbReference type="PROSITE" id="PS00101">
    <property type="entry name" value="HEXAPEP_TRANSFERASES"/>
    <property type="match status" value="1"/>
</dbReference>
<name>A0A2I7SIU8_9FLAO</name>
<dbReference type="InterPro" id="IPR011004">
    <property type="entry name" value="Trimer_LpxA-like_sf"/>
</dbReference>
<comment type="similarity">
    <text evidence="1">Belongs to the transferase hexapeptide repeat family.</text>
</comment>
<dbReference type="PANTHER" id="PTHR23416">
    <property type="entry name" value="SIALIC ACID SYNTHASE-RELATED"/>
    <property type="match status" value="1"/>
</dbReference>
<dbReference type="OrthoDB" id="9801697at2"/>